<accession>B6IG76</accession>
<reference evidence="1 2" key="1">
    <citation type="journal article" date="2003" name="PLoS Biol.">
        <title>The genome sequence of Caenorhabditis briggsae: a platform for comparative genomics.</title>
        <authorList>
            <person name="Stein L.D."/>
            <person name="Bao Z."/>
            <person name="Blasiar D."/>
            <person name="Blumenthal T."/>
            <person name="Brent M.R."/>
            <person name="Chen N."/>
            <person name="Chinwalla A."/>
            <person name="Clarke L."/>
            <person name="Clee C."/>
            <person name="Coghlan A."/>
            <person name="Coulson A."/>
            <person name="D'Eustachio P."/>
            <person name="Fitch D.H."/>
            <person name="Fulton L.A."/>
            <person name="Fulton R.E."/>
            <person name="Griffiths-Jones S."/>
            <person name="Harris T.W."/>
            <person name="Hillier L.W."/>
            <person name="Kamath R."/>
            <person name="Kuwabara P.E."/>
            <person name="Mardis E.R."/>
            <person name="Marra M.A."/>
            <person name="Miner T.L."/>
            <person name="Minx P."/>
            <person name="Mullikin J.C."/>
            <person name="Plumb R.W."/>
            <person name="Rogers J."/>
            <person name="Schein J.E."/>
            <person name="Sohrmann M."/>
            <person name="Spieth J."/>
            <person name="Stajich J.E."/>
            <person name="Wei C."/>
            <person name="Willey D."/>
            <person name="Wilson R.K."/>
            <person name="Durbin R."/>
            <person name="Waterston R.H."/>
        </authorList>
    </citation>
    <scope>NUCLEOTIDE SEQUENCE [LARGE SCALE GENOMIC DNA]</scope>
    <source>
        <strain evidence="1 2">AF16</strain>
    </source>
</reference>
<dbReference type="CTD" id="68917784"/>
<sequence length="13" mass="1538">MMPVNFDLNNTKN</sequence>
<dbReference type="Proteomes" id="UP000008549">
    <property type="component" value="Unassembled WGS sequence"/>
</dbReference>
<keyword evidence="2" id="KW-1185">Reference proteome</keyword>
<organism evidence="1 2">
    <name type="scientific">Caenorhabditis briggsae</name>
    <dbReference type="NCBI Taxonomy" id="6238"/>
    <lineage>
        <taxon>Eukaryota</taxon>
        <taxon>Metazoa</taxon>
        <taxon>Ecdysozoa</taxon>
        <taxon>Nematoda</taxon>
        <taxon>Chromadorea</taxon>
        <taxon>Rhabditida</taxon>
        <taxon>Rhabditina</taxon>
        <taxon>Rhabditomorpha</taxon>
        <taxon>Rhabditoidea</taxon>
        <taxon>Rhabditidae</taxon>
        <taxon>Peloderinae</taxon>
        <taxon>Caenorhabditis</taxon>
    </lineage>
</organism>
<evidence type="ECO:0000313" key="2">
    <source>
        <dbReference type="Proteomes" id="UP000008549"/>
    </source>
</evidence>
<dbReference type="EMBL" id="HE600986">
    <property type="protein sequence ID" value="CAR98906.1"/>
    <property type="molecule type" value="Genomic_DNA"/>
</dbReference>
<protein>
    <submittedName>
        <fullName evidence="1">Protein CBG26303</fullName>
    </submittedName>
</protein>
<proteinExistence type="predicted"/>
<name>B6IG76_CAEBR</name>
<reference evidence="1 2" key="2">
    <citation type="journal article" date="2011" name="PLoS Genet.">
        <title>Caenorhabditis briggsae recombinant inbred line genotypes reveal inter-strain incompatibility and the evolution of recombination.</title>
        <authorList>
            <person name="Ross J.A."/>
            <person name="Koboldt D.C."/>
            <person name="Staisch J.E."/>
            <person name="Chamberlin H.M."/>
            <person name="Gupta B.P."/>
            <person name="Miller R.D."/>
            <person name="Baird S.E."/>
            <person name="Haag E.S."/>
        </authorList>
    </citation>
    <scope>NUCLEOTIDE SEQUENCE [LARGE SCALE GENOMIC DNA]</scope>
    <source>
        <strain evidence="1 2">AF16</strain>
    </source>
</reference>
<dbReference type="InParanoid" id="B6IG76"/>
<gene>
    <name evidence="1" type="ORF">CBG26303</name>
    <name evidence="1" type="ORF">CBG_26303</name>
</gene>
<dbReference type="RefSeq" id="XP_045098473.1">
    <property type="nucleotide sequence ID" value="XM_045235664.1"/>
</dbReference>
<dbReference type="KEGG" id="cbr:CBG_26303"/>
<dbReference type="GeneID" id="68917784"/>
<evidence type="ECO:0000313" key="1">
    <source>
        <dbReference type="EMBL" id="CAR98906.1"/>
    </source>
</evidence>